<reference evidence="1" key="1">
    <citation type="submission" date="2018-02" db="EMBL/GenBank/DDBJ databases">
        <title>Rhizophora mucronata_Transcriptome.</title>
        <authorList>
            <person name="Meera S.P."/>
            <person name="Sreeshan A."/>
            <person name="Augustine A."/>
        </authorList>
    </citation>
    <scope>NUCLEOTIDE SEQUENCE</scope>
    <source>
        <tissue evidence="1">Leaf</tissue>
    </source>
</reference>
<organism evidence="1">
    <name type="scientific">Rhizophora mucronata</name>
    <name type="common">Asiatic mangrove</name>
    <dbReference type="NCBI Taxonomy" id="61149"/>
    <lineage>
        <taxon>Eukaryota</taxon>
        <taxon>Viridiplantae</taxon>
        <taxon>Streptophyta</taxon>
        <taxon>Embryophyta</taxon>
        <taxon>Tracheophyta</taxon>
        <taxon>Spermatophyta</taxon>
        <taxon>Magnoliopsida</taxon>
        <taxon>eudicotyledons</taxon>
        <taxon>Gunneridae</taxon>
        <taxon>Pentapetalae</taxon>
        <taxon>rosids</taxon>
        <taxon>fabids</taxon>
        <taxon>Malpighiales</taxon>
        <taxon>Rhizophoraceae</taxon>
        <taxon>Rhizophora</taxon>
    </lineage>
</organism>
<evidence type="ECO:0000313" key="1">
    <source>
        <dbReference type="EMBL" id="MBX22858.1"/>
    </source>
</evidence>
<proteinExistence type="predicted"/>
<accession>A0A2P2LY24</accession>
<protein>
    <submittedName>
        <fullName evidence="1">Uncharacterized protein MANES_11G017100</fullName>
    </submittedName>
</protein>
<dbReference type="AlphaFoldDB" id="A0A2P2LY24"/>
<name>A0A2P2LY24_RHIMU</name>
<sequence>MGILRSFDQFGIVFSISLLWFYKPLSAQINRNPPLQPMLSLKVHVKES</sequence>
<dbReference type="EMBL" id="GGEC01042374">
    <property type="protein sequence ID" value="MBX22858.1"/>
    <property type="molecule type" value="Transcribed_RNA"/>
</dbReference>